<keyword evidence="4" id="KW-1185">Reference proteome</keyword>
<reference evidence="3 4" key="2">
    <citation type="journal article" date="2023" name="Sci. Data">
        <title>Genome assembly of the Korean intertidal mud-creeper Batillaria attramentaria.</title>
        <authorList>
            <person name="Patra A.K."/>
            <person name="Ho P.T."/>
            <person name="Jun S."/>
            <person name="Lee S.J."/>
            <person name="Kim Y."/>
            <person name="Won Y.J."/>
        </authorList>
    </citation>
    <scope>NUCLEOTIDE SEQUENCE [LARGE SCALE GENOMIC DNA]</scope>
    <source>
        <strain evidence="3">Wonlab-2016</strain>
    </source>
</reference>
<dbReference type="AlphaFoldDB" id="A0ABD0JMY6"/>
<evidence type="ECO:0000256" key="1">
    <source>
        <dbReference type="SAM" id="MobiDB-lite"/>
    </source>
</evidence>
<evidence type="ECO:0000313" key="4">
    <source>
        <dbReference type="Proteomes" id="UP001519460"/>
    </source>
</evidence>
<reference evidence="3" key="3">
    <citation type="submission" date="2023-01" db="EMBL/GenBank/DDBJ databases">
        <authorList>
            <person name="Patra A."/>
        </authorList>
    </citation>
    <scope>NUCLEOTIDE SEQUENCE</scope>
    <source>
        <strain evidence="3">Wonlab-2016</strain>
        <tissue evidence="3">Foot muscle</tissue>
    </source>
</reference>
<evidence type="ECO:0000313" key="3">
    <source>
        <dbReference type="EMBL" id="KAK7476277.1"/>
    </source>
</evidence>
<sequence length="123" mass="14485">MTTVTTREQAKQYLASHRIPQMFESLLSCLMMERPEDPVSFIEDKMSQIKQIGVKNVNWETFVISMHPYRDPVRRQYVRDGSKYDKEYEAEEQLVKDAQEQKAEQSKGDDYKPDVFELTEPSS</sequence>
<organism evidence="3 4">
    <name type="scientific">Batillaria attramentaria</name>
    <dbReference type="NCBI Taxonomy" id="370345"/>
    <lineage>
        <taxon>Eukaryota</taxon>
        <taxon>Metazoa</taxon>
        <taxon>Spiralia</taxon>
        <taxon>Lophotrochozoa</taxon>
        <taxon>Mollusca</taxon>
        <taxon>Gastropoda</taxon>
        <taxon>Caenogastropoda</taxon>
        <taxon>Sorbeoconcha</taxon>
        <taxon>Cerithioidea</taxon>
        <taxon>Batillariidae</taxon>
        <taxon>Batillaria</taxon>
    </lineage>
</organism>
<dbReference type="SUPFAM" id="SSF47391">
    <property type="entry name" value="Dimerization-anchoring domain of cAMP-dependent PK regulatory subunit"/>
    <property type="match status" value="1"/>
</dbReference>
<dbReference type="EMBL" id="JACVVK020000606">
    <property type="protein sequence ID" value="KAK7463224.1"/>
    <property type="molecule type" value="Genomic_DNA"/>
</dbReference>
<dbReference type="EMBL" id="JACVVK020000380">
    <property type="protein sequence ID" value="KAK7476277.1"/>
    <property type="molecule type" value="Genomic_DNA"/>
</dbReference>
<comment type="caution">
    <text evidence="3">The sequence shown here is derived from an EMBL/GenBank/DDBJ whole genome shotgun (WGS) entry which is preliminary data.</text>
</comment>
<proteinExistence type="predicted"/>
<name>A0ABD0JMY6_9CAEN</name>
<dbReference type="Gene3D" id="1.20.890.10">
    <property type="entry name" value="cAMP-dependent protein kinase regulatory subunit, dimerization-anchoring domain"/>
    <property type="match status" value="1"/>
</dbReference>
<reference evidence="3" key="1">
    <citation type="submission" date="2020-09" db="EMBL/GenBank/DDBJ databases">
        <authorList>
            <person name="Won Y."/>
        </authorList>
    </citation>
    <scope>NUCLEOTIDE SEQUENCE</scope>
    <source>
        <strain evidence="3">Wonlab-2016</strain>
        <tissue evidence="3">Foot muscle</tissue>
    </source>
</reference>
<dbReference type="CDD" id="cd22961">
    <property type="entry name" value="DD_TEX55-like"/>
    <property type="match status" value="1"/>
</dbReference>
<evidence type="ECO:0000313" key="2">
    <source>
        <dbReference type="EMBL" id="KAK7463224.1"/>
    </source>
</evidence>
<dbReference type="Proteomes" id="UP001519460">
    <property type="component" value="Unassembled WGS sequence"/>
</dbReference>
<feature type="compositionally biased region" description="Basic and acidic residues" evidence="1">
    <location>
        <begin position="92"/>
        <end position="115"/>
    </location>
</feature>
<feature type="region of interest" description="Disordered" evidence="1">
    <location>
        <begin position="92"/>
        <end position="123"/>
    </location>
</feature>
<gene>
    <name evidence="3" type="ORF">BaRGS_00032470</name>
    <name evidence="2" type="ORF">BaRGS_00038209</name>
</gene>
<accession>A0ABD0JMY6</accession>
<protein>
    <submittedName>
        <fullName evidence="3">Uncharacterized protein</fullName>
    </submittedName>
</protein>